<sequence>MPSRKKFSCKFPECANSYYWSKGEANTVVNKRFYRFPKNSEISTKWKMICGIDININCRNIYICEDHFYKQDSVNFNKHLLNPNVIPKHIRISDLVTVQTAAFTTSQ</sequence>
<dbReference type="GO" id="GO:0003677">
    <property type="term" value="F:DNA binding"/>
    <property type="evidence" value="ECO:0007669"/>
    <property type="project" value="UniProtKB-UniRule"/>
</dbReference>
<dbReference type="InterPro" id="IPR006612">
    <property type="entry name" value="THAP_Znf"/>
</dbReference>
<keyword evidence="3" id="KW-0862">Zinc</keyword>
<dbReference type="Proteomes" id="UP000310200">
    <property type="component" value="Unassembled WGS sequence"/>
</dbReference>
<dbReference type="SUPFAM" id="SSF57716">
    <property type="entry name" value="Glucocorticoid receptor-like (DNA-binding domain)"/>
    <property type="match status" value="1"/>
</dbReference>
<dbReference type="EMBL" id="QBLH01000360">
    <property type="protein sequence ID" value="TGZ56285.1"/>
    <property type="molecule type" value="Genomic_DNA"/>
</dbReference>
<feature type="domain" description="THAP-type" evidence="6">
    <location>
        <begin position="1"/>
        <end position="90"/>
    </location>
</feature>
<evidence type="ECO:0000313" key="8">
    <source>
        <dbReference type="Proteomes" id="UP000310200"/>
    </source>
</evidence>
<dbReference type="PROSITE" id="PS50950">
    <property type="entry name" value="ZF_THAP"/>
    <property type="match status" value="1"/>
</dbReference>
<evidence type="ECO:0000256" key="3">
    <source>
        <dbReference type="ARBA" id="ARBA00022833"/>
    </source>
</evidence>
<keyword evidence="2 5" id="KW-0863">Zinc-finger</keyword>
<dbReference type="GO" id="GO:0008270">
    <property type="term" value="F:zinc ion binding"/>
    <property type="evidence" value="ECO:0007669"/>
    <property type="project" value="UniProtKB-KW"/>
</dbReference>
<evidence type="ECO:0000256" key="4">
    <source>
        <dbReference type="ARBA" id="ARBA00023125"/>
    </source>
</evidence>
<comment type="caution">
    <text evidence="7">The sequence shown here is derived from an EMBL/GenBank/DDBJ whole genome shotgun (WGS) entry which is preliminary data.</text>
</comment>
<keyword evidence="8" id="KW-1185">Reference proteome</keyword>
<name>A0A4S2L0Z1_9HYME</name>
<keyword evidence="4 5" id="KW-0238">DNA-binding</keyword>
<evidence type="ECO:0000313" key="7">
    <source>
        <dbReference type="EMBL" id="TGZ56285.1"/>
    </source>
</evidence>
<evidence type="ECO:0000256" key="5">
    <source>
        <dbReference type="PROSITE-ProRule" id="PRU00309"/>
    </source>
</evidence>
<protein>
    <recommendedName>
        <fullName evidence="6">THAP-type domain-containing protein</fullName>
    </recommendedName>
</protein>
<reference evidence="7 8" key="1">
    <citation type="journal article" date="2019" name="Philos. Trans. R. Soc. Lond., B, Biol. Sci.">
        <title>Ant behaviour and brain gene expression of defending hosts depend on the ecological success of the intruding social parasite.</title>
        <authorList>
            <person name="Kaur R."/>
            <person name="Stoldt M."/>
            <person name="Jongepier E."/>
            <person name="Feldmeyer B."/>
            <person name="Menzel F."/>
            <person name="Bornberg-Bauer E."/>
            <person name="Foitzik S."/>
        </authorList>
    </citation>
    <scope>NUCLEOTIDE SEQUENCE [LARGE SCALE GENOMIC DNA]</scope>
    <source>
        <tissue evidence="7">Whole body</tissue>
    </source>
</reference>
<evidence type="ECO:0000256" key="2">
    <source>
        <dbReference type="ARBA" id="ARBA00022771"/>
    </source>
</evidence>
<dbReference type="Pfam" id="PF05485">
    <property type="entry name" value="THAP"/>
    <property type="match status" value="1"/>
</dbReference>
<evidence type="ECO:0000256" key="1">
    <source>
        <dbReference type="ARBA" id="ARBA00022723"/>
    </source>
</evidence>
<accession>A0A4S2L0Z1</accession>
<dbReference type="AlphaFoldDB" id="A0A4S2L0Z1"/>
<gene>
    <name evidence="7" type="ORF">DBV15_11732</name>
</gene>
<proteinExistence type="predicted"/>
<evidence type="ECO:0000259" key="6">
    <source>
        <dbReference type="PROSITE" id="PS50950"/>
    </source>
</evidence>
<keyword evidence="1" id="KW-0479">Metal-binding</keyword>
<organism evidence="7 8">
    <name type="scientific">Temnothorax longispinosus</name>
    <dbReference type="NCBI Taxonomy" id="300112"/>
    <lineage>
        <taxon>Eukaryota</taxon>
        <taxon>Metazoa</taxon>
        <taxon>Ecdysozoa</taxon>
        <taxon>Arthropoda</taxon>
        <taxon>Hexapoda</taxon>
        <taxon>Insecta</taxon>
        <taxon>Pterygota</taxon>
        <taxon>Neoptera</taxon>
        <taxon>Endopterygota</taxon>
        <taxon>Hymenoptera</taxon>
        <taxon>Apocrita</taxon>
        <taxon>Aculeata</taxon>
        <taxon>Formicoidea</taxon>
        <taxon>Formicidae</taxon>
        <taxon>Myrmicinae</taxon>
        <taxon>Temnothorax</taxon>
    </lineage>
</organism>